<name>A0AAV8TMI4_9ROSI</name>
<sequence>MVWQSFCRSCNGDKVVRGTKTIKLDIMPEVDYNLLTYQQRVISDFVMVFTFRASGYIGVDDGETIKVARCGGADPDRNQNGDLFVTNKVREDPVFRREGSDIHVDVVLSITQVPTLTGDVVLSRVQLQVPWLSTSGDLVGLDSLLKLIDEAGTKVLMGGELCEEGIGEAVIKDCESIMLPEISQLRNQLKAFQDKHIMFLETLRQLEVTTSIYNIIIGKIYCDHYGTMRIKGSGSYSCKLKFKEQSVIDRNPHQVHGFVQDNRSGEKVAMLVGKWDEAMYYVLGDPTTKPKGYDPISEAVFLWERGKSGTKTRYNLTPFAISLNELTSGLLENGEYELSNAEKLRLEQLQRQARRLQERGWQPRWFQRDEDGCYHYKGYWEARERNNWDGITDIFGQNNSEAAGTCLLEE</sequence>
<dbReference type="Proteomes" id="UP001159364">
    <property type="component" value="Linkage Group LG04"/>
</dbReference>
<dbReference type="InterPro" id="IPR002939">
    <property type="entry name" value="DnaJ_C"/>
</dbReference>
<dbReference type="Gene3D" id="3.30.70.3490">
    <property type="match status" value="1"/>
</dbReference>
<dbReference type="SUPFAM" id="SSF144000">
    <property type="entry name" value="Oxysterol-binding protein-like"/>
    <property type="match status" value="1"/>
</dbReference>
<proteinExistence type="predicted"/>
<evidence type="ECO:0000313" key="3">
    <source>
        <dbReference type="Proteomes" id="UP001159364"/>
    </source>
</evidence>
<dbReference type="FunFam" id="3.30.70.3490:FF:000006">
    <property type="entry name" value="Oxysterol-binding protein-related protein 1C"/>
    <property type="match status" value="1"/>
</dbReference>
<dbReference type="PANTHER" id="PTHR10972">
    <property type="entry name" value="OXYSTEROL-BINDING PROTEIN-RELATED"/>
    <property type="match status" value="1"/>
</dbReference>
<dbReference type="Pfam" id="PF01237">
    <property type="entry name" value="Oxysterol_BP"/>
    <property type="match status" value="1"/>
</dbReference>
<feature type="domain" description="Chaperone DnaJ C-terminal" evidence="1">
    <location>
        <begin position="58"/>
        <end position="130"/>
    </location>
</feature>
<reference evidence="2 3" key="1">
    <citation type="submission" date="2021-09" db="EMBL/GenBank/DDBJ databases">
        <title>Genomic insights and catalytic innovation underlie evolution of tropane alkaloids biosynthesis.</title>
        <authorList>
            <person name="Wang Y.-J."/>
            <person name="Tian T."/>
            <person name="Huang J.-P."/>
            <person name="Huang S.-X."/>
        </authorList>
    </citation>
    <scope>NUCLEOTIDE SEQUENCE [LARGE SCALE GENOMIC DNA]</scope>
    <source>
        <strain evidence="2">KIB-2018</strain>
        <tissue evidence="2">Leaf</tissue>
    </source>
</reference>
<gene>
    <name evidence="2" type="ORF">K2173_017494</name>
</gene>
<dbReference type="Pfam" id="PF01556">
    <property type="entry name" value="DnaJ_C"/>
    <property type="match status" value="1"/>
</dbReference>
<comment type="caution">
    <text evidence="2">The sequence shown here is derived from an EMBL/GenBank/DDBJ whole genome shotgun (WGS) entry which is preliminary data.</text>
</comment>
<dbReference type="GO" id="GO:0016020">
    <property type="term" value="C:membrane"/>
    <property type="evidence" value="ECO:0007669"/>
    <property type="project" value="TreeGrafter"/>
</dbReference>
<dbReference type="GO" id="GO:0032934">
    <property type="term" value="F:sterol binding"/>
    <property type="evidence" value="ECO:0007669"/>
    <property type="project" value="TreeGrafter"/>
</dbReference>
<organism evidence="2 3">
    <name type="scientific">Erythroxylum novogranatense</name>
    <dbReference type="NCBI Taxonomy" id="1862640"/>
    <lineage>
        <taxon>Eukaryota</taxon>
        <taxon>Viridiplantae</taxon>
        <taxon>Streptophyta</taxon>
        <taxon>Embryophyta</taxon>
        <taxon>Tracheophyta</taxon>
        <taxon>Spermatophyta</taxon>
        <taxon>Magnoliopsida</taxon>
        <taxon>eudicotyledons</taxon>
        <taxon>Gunneridae</taxon>
        <taxon>Pentapetalae</taxon>
        <taxon>rosids</taxon>
        <taxon>fabids</taxon>
        <taxon>Malpighiales</taxon>
        <taxon>Erythroxylaceae</taxon>
        <taxon>Erythroxylum</taxon>
    </lineage>
</organism>
<dbReference type="InterPro" id="IPR037239">
    <property type="entry name" value="OSBP_sf"/>
</dbReference>
<dbReference type="AlphaFoldDB" id="A0AAV8TMI4"/>
<dbReference type="Gene3D" id="2.40.160.120">
    <property type="match status" value="1"/>
</dbReference>
<evidence type="ECO:0000259" key="1">
    <source>
        <dbReference type="Pfam" id="PF01556"/>
    </source>
</evidence>
<evidence type="ECO:0000313" key="2">
    <source>
        <dbReference type="EMBL" id="KAJ8767450.1"/>
    </source>
</evidence>
<keyword evidence="3" id="KW-1185">Reference proteome</keyword>
<dbReference type="EMBL" id="JAIWQS010000004">
    <property type="protein sequence ID" value="KAJ8767450.1"/>
    <property type="molecule type" value="Genomic_DNA"/>
</dbReference>
<dbReference type="InterPro" id="IPR000648">
    <property type="entry name" value="Oxysterol-bd"/>
</dbReference>
<dbReference type="GO" id="GO:0005829">
    <property type="term" value="C:cytosol"/>
    <property type="evidence" value="ECO:0007669"/>
    <property type="project" value="TreeGrafter"/>
</dbReference>
<protein>
    <recommendedName>
        <fullName evidence="1">Chaperone DnaJ C-terminal domain-containing protein</fullName>
    </recommendedName>
</protein>
<accession>A0AAV8TMI4</accession>
<dbReference type="PANTHER" id="PTHR10972:SF67">
    <property type="entry name" value="OXYSTEROL-BINDING PROTEIN-RELATED PROTEIN 1D"/>
    <property type="match status" value="1"/>
</dbReference>